<comment type="similarity">
    <text evidence="2">Belongs to the CPA3 antiporters (TC 2.A.63) subunit E family.</text>
</comment>
<keyword evidence="3" id="KW-1003">Cell membrane</keyword>
<proteinExistence type="inferred from homology"/>
<dbReference type="GO" id="GO:0008324">
    <property type="term" value="F:monoatomic cation transmembrane transporter activity"/>
    <property type="evidence" value="ECO:0007669"/>
    <property type="project" value="InterPro"/>
</dbReference>
<protein>
    <submittedName>
        <fullName evidence="8">Multicomponent Na+:H+ antiporter subunit E</fullName>
    </submittedName>
</protein>
<accession>A0A7W6W9R0</accession>
<reference evidence="8 9" key="1">
    <citation type="submission" date="2020-08" db="EMBL/GenBank/DDBJ databases">
        <title>Genome sequencing of Purple Non-Sulfur Bacteria from various extreme environments.</title>
        <authorList>
            <person name="Mayer M."/>
        </authorList>
    </citation>
    <scope>NUCLEOTIDE SEQUENCE [LARGE SCALE GENOMIC DNA]</scope>
    <source>
        <strain evidence="8 9">JA131</strain>
    </source>
</reference>
<evidence type="ECO:0000256" key="1">
    <source>
        <dbReference type="ARBA" id="ARBA00004651"/>
    </source>
</evidence>
<keyword evidence="6 7" id="KW-0472">Membrane</keyword>
<organism evidence="8 9">
    <name type="scientific">Roseospira visakhapatnamensis</name>
    <dbReference type="NCBI Taxonomy" id="390880"/>
    <lineage>
        <taxon>Bacteria</taxon>
        <taxon>Pseudomonadati</taxon>
        <taxon>Pseudomonadota</taxon>
        <taxon>Alphaproteobacteria</taxon>
        <taxon>Rhodospirillales</taxon>
        <taxon>Rhodospirillaceae</taxon>
        <taxon>Roseospira</taxon>
    </lineage>
</organism>
<evidence type="ECO:0000313" key="9">
    <source>
        <dbReference type="Proteomes" id="UP000554286"/>
    </source>
</evidence>
<dbReference type="Pfam" id="PF01899">
    <property type="entry name" value="MNHE"/>
    <property type="match status" value="1"/>
</dbReference>
<keyword evidence="4 7" id="KW-0812">Transmembrane</keyword>
<evidence type="ECO:0000256" key="4">
    <source>
        <dbReference type="ARBA" id="ARBA00022692"/>
    </source>
</evidence>
<dbReference type="PANTHER" id="PTHR34584">
    <property type="entry name" value="NA(+)/H(+) ANTIPORTER SUBUNIT E1"/>
    <property type="match status" value="1"/>
</dbReference>
<evidence type="ECO:0000256" key="5">
    <source>
        <dbReference type="ARBA" id="ARBA00022989"/>
    </source>
</evidence>
<sequence>MRHAISLFVTLFVLWLLLSGHWTDPLLLTLGVVSAALTVFVAWRMEGLDHEGVPINVSVHALVYWPWLLGQIVLANLAVARVILAPDRMSPRLDWIPATQRTEVGRVIFANSITLTPGTISVQLDQRRILVHALESEGIDDLKAGDMDRRATWVESPLHAEPSGRGDGA</sequence>
<dbReference type="RefSeq" id="WP_184044280.1">
    <property type="nucleotide sequence ID" value="NZ_JACIGK010000011.1"/>
</dbReference>
<dbReference type="InterPro" id="IPR002758">
    <property type="entry name" value="Cation_antiport_E"/>
</dbReference>
<gene>
    <name evidence="8" type="ORF">GGD89_001808</name>
</gene>
<dbReference type="PANTHER" id="PTHR34584:SF1">
    <property type="entry name" value="NA(+)_H(+) ANTIPORTER SUBUNIT E1"/>
    <property type="match status" value="1"/>
</dbReference>
<evidence type="ECO:0000256" key="2">
    <source>
        <dbReference type="ARBA" id="ARBA00006228"/>
    </source>
</evidence>
<dbReference type="GO" id="GO:0005886">
    <property type="term" value="C:plasma membrane"/>
    <property type="evidence" value="ECO:0007669"/>
    <property type="project" value="UniProtKB-SubCell"/>
</dbReference>
<dbReference type="Proteomes" id="UP000554286">
    <property type="component" value="Unassembled WGS sequence"/>
</dbReference>
<evidence type="ECO:0000256" key="6">
    <source>
        <dbReference type="ARBA" id="ARBA00023136"/>
    </source>
</evidence>
<keyword evidence="9" id="KW-1185">Reference proteome</keyword>
<evidence type="ECO:0000256" key="3">
    <source>
        <dbReference type="ARBA" id="ARBA00022475"/>
    </source>
</evidence>
<evidence type="ECO:0000256" key="7">
    <source>
        <dbReference type="SAM" id="Phobius"/>
    </source>
</evidence>
<evidence type="ECO:0000313" key="8">
    <source>
        <dbReference type="EMBL" id="MBB4266179.1"/>
    </source>
</evidence>
<dbReference type="EMBL" id="JACIGK010000011">
    <property type="protein sequence ID" value="MBB4266179.1"/>
    <property type="molecule type" value="Genomic_DNA"/>
</dbReference>
<keyword evidence="5 7" id="KW-1133">Transmembrane helix</keyword>
<comment type="subcellular location">
    <subcellularLocation>
        <location evidence="1">Cell membrane</location>
        <topology evidence="1">Multi-pass membrane protein</topology>
    </subcellularLocation>
</comment>
<comment type="caution">
    <text evidence="8">The sequence shown here is derived from an EMBL/GenBank/DDBJ whole genome shotgun (WGS) entry which is preliminary data.</text>
</comment>
<name>A0A7W6W9R0_9PROT</name>
<dbReference type="AlphaFoldDB" id="A0A7W6W9R0"/>
<feature type="transmembrane region" description="Helical" evidence="7">
    <location>
        <begin position="64"/>
        <end position="84"/>
    </location>
</feature>